<sequence>MSKLDNPANRTLTLERTFDAPLALVWEAWTNPKHIANWWGPKGMQTKVLEHDFKEGGSWKYAMTMPDGNEFIAEGTYKEIVAQERIISSADFKPMTEGVEIQAIFKADGDKTLFTFHCVHETEEYCKQQEQMGFYNGWGSVFDRLGEFVQSA</sequence>
<dbReference type="InterPro" id="IPR023393">
    <property type="entry name" value="START-like_dom_sf"/>
</dbReference>
<dbReference type="RefSeq" id="WP_073176271.1">
    <property type="nucleotide sequence ID" value="NZ_FQWL01000001.1"/>
</dbReference>
<proteinExistence type="inferred from homology"/>
<organism evidence="3 4">
    <name type="scientific">Flagellimonas flava</name>
    <dbReference type="NCBI Taxonomy" id="570519"/>
    <lineage>
        <taxon>Bacteria</taxon>
        <taxon>Pseudomonadati</taxon>
        <taxon>Bacteroidota</taxon>
        <taxon>Flavobacteriia</taxon>
        <taxon>Flavobacteriales</taxon>
        <taxon>Flavobacteriaceae</taxon>
        <taxon>Flagellimonas</taxon>
    </lineage>
</organism>
<dbReference type="Gene3D" id="3.30.530.20">
    <property type="match status" value="1"/>
</dbReference>
<accession>A0A1M5I5C2</accession>
<dbReference type="EMBL" id="FQWL01000001">
    <property type="protein sequence ID" value="SHG23485.1"/>
    <property type="molecule type" value="Genomic_DNA"/>
</dbReference>
<evidence type="ECO:0000313" key="4">
    <source>
        <dbReference type="Proteomes" id="UP000184532"/>
    </source>
</evidence>
<dbReference type="PANTHER" id="PTHR36929">
    <property type="entry name" value="ATTACHMENT SUBUNIT, PUTATIVE-RELATED"/>
    <property type="match status" value="1"/>
</dbReference>
<dbReference type="Proteomes" id="UP000184532">
    <property type="component" value="Unassembled WGS sequence"/>
</dbReference>
<dbReference type="Pfam" id="PF08327">
    <property type="entry name" value="AHSA1"/>
    <property type="match status" value="1"/>
</dbReference>
<dbReference type="PANTHER" id="PTHR36929:SF5">
    <property type="entry name" value="BLR6751 PROTEIN"/>
    <property type="match status" value="1"/>
</dbReference>
<evidence type="ECO:0000256" key="1">
    <source>
        <dbReference type="ARBA" id="ARBA00006817"/>
    </source>
</evidence>
<name>A0A1M5I5C2_9FLAO</name>
<feature type="domain" description="Activator of Hsp90 ATPase homologue 1/2-like C-terminal" evidence="2">
    <location>
        <begin position="19"/>
        <end position="149"/>
    </location>
</feature>
<dbReference type="AlphaFoldDB" id="A0A1M5I5C2"/>
<evidence type="ECO:0000313" key="3">
    <source>
        <dbReference type="EMBL" id="SHG23485.1"/>
    </source>
</evidence>
<reference evidence="4" key="1">
    <citation type="submission" date="2016-11" db="EMBL/GenBank/DDBJ databases">
        <authorList>
            <person name="Varghese N."/>
            <person name="Submissions S."/>
        </authorList>
    </citation>
    <scope>NUCLEOTIDE SEQUENCE [LARGE SCALE GENOMIC DNA]</scope>
    <source>
        <strain evidence="4">DSM 22638</strain>
    </source>
</reference>
<dbReference type="InterPro" id="IPR013538">
    <property type="entry name" value="ASHA1/2-like_C"/>
</dbReference>
<dbReference type="OrthoDB" id="384974at2"/>
<gene>
    <name evidence="3" type="ORF">SAMN04488116_0449</name>
</gene>
<keyword evidence="4" id="KW-1185">Reference proteome</keyword>
<comment type="similarity">
    <text evidence="1">Belongs to the AHA1 family.</text>
</comment>
<dbReference type="SUPFAM" id="SSF55961">
    <property type="entry name" value="Bet v1-like"/>
    <property type="match status" value="1"/>
</dbReference>
<protein>
    <submittedName>
        <fullName evidence="3">Uncharacterized conserved protein YndB, AHSA1/START domain</fullName>
    </submittedName>
</protein>
<dbReference type="STRING" id="570519.SAMN04488116_0449"/>
<evidence type="ECO:0000259" key="2">
    <source>
        <dbReference type="Pfam" id="PF08327"/>
    </source>
</evidence>